<gene>
    <name evidence="1" type="ORF">OSB04_006045</name>
</gene>
<reference evidence="1" key="1">
    <citation type="submission" date="2023-03" db="EMBL/GenBank/DDBJ databases">
        <title>Chromosome-scale reference genome and RAD-based genetic map of yellow starthistle (Centaurea solstitialis) reveal putative structural variation and QTLs associated with invader traits.</title>
        <authorList>
            <person name="Reatini B."/>
            <person name="Cang F.A."/>
            <person name="Jiang Q."/>
            <person name="Mckibben M.T.W."/>
            <person name="Barker M.S."/>
            <person name="Rieseberg L.H."/>
            <person name="Dlugosch K.M."/>
        </authorList>
    </citation>
    <scope>NUCLEOTIDE SEQUENCE</scope>
    <source>
        <strain evidence="1">CAN-66</strain>
        <tissue evidence="1">Leaf</tissue>
    </source>
</reference>
<evidence type="ECO:0000313" key="2">
    <source>
        <dbReference type="Proteomes" id="UP001172457"/>
    </source>
</evidence>
<dbReference type="InterPro" id="IPR032675">
    <property type="entry name" value="LRR_dom_sf"/>
</dbReference>
<name>A0AA38WQ39_9ASTR</name>
<sequence>MVMQPTRNWLELPSDVMDNILFRVVDKKFAMCKQAVDRSQGQLIDITIGDFGNYELLQYVADRSTQLRHLRIISCDASLYKSWKALKKFPLLEELGLYSKKVPKEAVKAICCYCPSSLKTLKINEYSLYRDYADSCDKMGILIGENLHELEHLELIGNNMTDIGLQAILDGCRQLKLLDLRMSCFIKFEGGLEKRCLEQIECLIRPDKALKGSQYIYGYDDLLDDPEDYEFDDEWLSRLERSFTT</sequence>
<dbReference type="PANTHER" id="PTHR38926:SF80">
    <property type="entry name" value="F-BOX DOMAIN, LEUCINE-RICH REPEAT DOMAIN SUPERFAMILY"/>
    <property type="match status" value="1"/>
</dbReference>
<keyword evidence="2" id="KW-1185">Reference proteome</keyword>
<comment type="caution">
    <text evidence="1">The sequence shown here is derived from an EMBL/GenBank/DDBJ whole genome shotgun (WGS) entry which is preliminary data.</text>
</comment>
<proteinExistence type="predicted"/>
<dbReference type="SUPFAM" id="SSF52047">
    <property type="entry name" value="RNI-like"/>
    <property type="match status" value="1"/>
</dbReference>
<dbReference type="EMBL" id="JARYMX010000002">
    <property type="protein sequence ID" value="KAJ9560885.1"/>
    <property type="molecule type" value="Genomic_DNA"/>
</dbReference>
<evidence type="ECO:0000313" key="1">
    <source>
        <dbReference type="EMBL" id="KAJ9560885.1"/>
    </source>
</evidence>
<dbReference type="Gene3D" id="3.80.10.10">
    <property type="entry name" value="Ribonuclease Inhibitor"/>
    <property type="match status" value="1"/>
</dbReference>
<accession>A0AA38WQ39</accession>
<dbReference type="PANTHER" id="PTHR38926">
    <property type="entry name" value="F-BOX DOMAIN CONTAINING PROTEIN, EXPRESSED"/>
    <property type="match status" value="1"/>
</dbReference>
<organism evidence="1 2">
    <name type="scientific">Centaurea solstitialis</name>
    <name type="common">yellow star-thistle</name>
    <dbReference type="NCBI Taxonomy" id="347529"/>
    <lineage>
        <taxon>Eukaryota</taxon>
        <taxon>Viridiplantae</taxon>
        <taxon>Streptophyta</taxon>
        <taxon>Embryophyta</taxon>
        <taxon>Tracheophyta</taxon>
        <taxon>Spermatophyta</taxon>
        <taxon>Magnoliopsida</taxon>
        <taxon>eudicotyledons</taxon>
        <taxon>Gunneridae</taxon>
        <taxon>Pentapetalae</taxon>
        <taxon>asterids</taxon>
        <taxon>campanulids</taxon>
        <taxon>Asterales</taxon>
        <taxon>Asteraceae</taxon>
        <taxon>Carduoideae</taxon>
        <taxon>Cardueae</taxon>
        <taxon>Centaureinae</taxon>
        <taxon>Centaurea</taxon>
    </lineage>
</organism>
<dbReference type="AlphaFoldDB" id="A0AA38WQ39"/>
<protein>
    <submittedName>
        <fullName evidence="1">Uncharacterized protein</fullName>
    </submittedName>
</protein>
<dbReference type="Proteomes" id="UP001172457">
    <property type="component" value="Chromosome 2"/>
</dbReference>